<reference evidence="3" key="1">
    <citation type="journal article" date="2014" name="Proc. Natl. Acad. Sci. U.S.A.">
        <title>Extensive sampling of basidiomycete genomes demonstrates inadequacy of the white-rot/brown-rot paradigm for wood decay fungi.</title>
        <authorList>
            <person name="Riley R."/>
            <person name="Salamov A.A."/>
            <person name="Brown D.W."/>
            <person name="Nagy L.G."/>
            <person name="Floudas D."/>
            <person name="Held B.W."/>
            <person name="Levasseur A."/>
            <person name="Lombard V."/>
            <person name="Morin E."/>
            <person name="Otillar R."/>
            <person name="Lindquist E.A."/>
            <person name="Sun H."/>
            <person name="LaButti K.M."/>
            <person name="Schmutz J."/>
            <person name="Jabbour D."/>
            <person name="Luo H."/>
            <person name="Baker S.E."/>
            <person name="Pisabarro A.G."/>
            <person name="Walton J.D."/>
            <person name="Blanchette R.A."/>
            <person name="Henrissat B."/>
            <person name="Martin F."/>
            <person name="Cullen D."/>
            <person name="Hibbett D.S."/>
            <person name="Grigoriev I.V."/>
        </authorList>
    </citation>
    <scope>NUCLEOTIDE SEQUENCE [LARGE SCALE GENOMIC DNA]</scope>
    <source>
        <strain evidence="3">FD-172 SS1</strain>
    </source>
</reference>
<sequence>MNPIRFYVLAMFIALGAAFPTEAYDRPPPLVHSLDVPPATSAPLQTLVSRNVLCLDAPPATLAARRQAVVCRSVTATLVYRNSHAAIGAAPTLVPYATKNVPRDADSCKGRGGVGCAHGGWRQLICRKKGKAHAHTAAREYEPWLSAVLFVAQGPVASGAKVRILKLIVIYYECGLLDMSATKTNVNKMGETRDKQSKNISFSRDPMRARRHSNLKSRLIIPRVVRSAESLGLAIADKCLRRGVQPLVSIG</sequence>
<gene>
    <name evidence="2" type="ORF">BOTBODRAFT_46847</name>
</gene>
<name>A0A067MG51_BOTB1</name>
<evidence type="ECO:0000313" key="3">
    <source>
        <dbReference type="Proteomes" id="UP000027195"/>
    </source>
</evidence>
<feature type="signal peptide" evidence="1">
    <location>
        <begin position="1"/>
        <end position="18"/>
    </location>
</feature>
<evidence type="ECO:0000313" key="2">
    <source>
        <dbReference type="EMBL" id="KDQ10827.1"/>
    </source>
</evidence>
<dbReference type="EMBL" id="KL198064">
    <property type="protein sequence ID" value="KDQ10827.1"/>
    <property type="molecule type" value="Genomic_DNA"/>
</dbReference>
<evidence type="ECO:0000256" key="1">
    <source>
        <dbReference type="SAM" id="SignalP"/>
    </source>
</evidence>
<protein>
    <submittedName>
        <fullName evidence="2">Uncharacterized protein</fullName>
    </submittedName>
</protein>
<proteinExistence type="predicted"/>
<accession>A0A067MG51</accession>
<dbReference type="AlphaFoldDB" id="A0A067MG51"/>
<feature type="chain" id="PRO_5001641366" evidence="1">
    <location>
        <begin position="19"/>
        <end position="251"/>
    </location>
</feature>
<dbReference type="HOGENOM" id="CLU_1106960_0_0_1"/>
<organism evidence="2 3">
    <name type="scientific">Botryobasidium botryosum (strain FD-172 SS1)</name>
    <dbReference type="NCBI Taxonomy" id="930990"/>
    <lineage>
        <taxon>Eukaryota</taxon>
        <taxon>Fungi</taxon>
        <taxon>Dikarya</taxon>
        <taxon>Basidiomycota</taxon>
        <taxon>Agaricomycotina</taxon>
        <taxon>Agaricomycetes</taxon>
        <taxon>Cantharellales</taxon>
        <taxon>Botryobasidiaceae</taxon>
        <taxon>Botryobasidium</taxon>
    </lineage>
</organism>
<dbReference type="InParanoid" id="A0A067MG51"/>
<keyword evidence="1" id="KW-0732">Signal</keyword>
<keyword evidence="3" id="KW-1185">Reference proteome</keyword>
<dbReference type="Proteomes" id="UP000027195">
    <property type="component" value="Unassembled WGS sequence"/>
</dbReference>